<dbReference type="Gene3D" id="2.60.130.10">
    <property type="entry name" value="Aromatic compound dioxygenase"/>
    <property type="match status" value="1"/>
</dbReference>
<evidence type="ECO:0000313" key="1">
    <source>
        <dbReference type="EMBL" id="KZP25576.1"/>
    </source>
</evidence>
<dbReference type="AlphaFoldDB" id="A0A166P0Q1"/>
<keyword evidence="1" id="KW-0560">Oxidoreductase</keyword>
<protein>
    <submittedName>
        <fullName evidence="1">Aromatic compound dioxygenase</fullName>
    </submittedName>
</protein>
<dbReference type="SUPFAM" id="SSF49482">
    <property type="entry name" value="Aromatic compound dioxygenase"/>
    <property type="match status" value="1"/>
</dbReference>
<dbReference type="PANTHER" id="PTHR34315:SF1">
    <property type="entry name" value="INTRADIOL RING-CLEAVAGE DIOXYGENASES DOMAIN-CONTAINING PROTEIN-RELATED"/>
    <property type="match status" value="1"/>
</dbReference>
<dbReference type="GO" id="GO:0016702">
    <property type="term" value="F:oxidoreductase activity, acting on single donors with incorporation of molecular oxygen, incorporation of two atoms of oxygen"/>
    <property type="evidence" value="ECO:0007669"/>
    <property type="project" value="InterPro"/>
</dbReference>
<dbReference type="EMBL" id="KV417520">
    <property type="protein sequence ID" value="KZP25576.1"/>
    <property type="molecule type" value="Genomic_DNA"/>
</dbReference>
<name>A0A166P0Q1_9AGAM</name>
<dbReference type="PANTHER" id="PTHR34315">
    <property type="match status" value="1"/>
</dbReference>
<dbReference type="STRING" id="436010.A0A166P0Q1"/>
<proteinExistence type="predicted"/>
<keyword evidence="1" id="KW-0223">Dioxygenase</keyword>
<reference evidence="1 2" key="1">
    <citation type="journal article" date="2016" name="Mol. Biol. Evol.">
        <title>Comparative Genomics of Early-Diverging Mushroom-Forming Fungi Provides Insights into the Origins of Lignocellulose Decay Capabilities.</title>
        <authorList>
            <person name="Nagy L.G."/>
            <person name="Riley R."/>
            <person name="Tritt A."/>
            <person name="Adam C."/>
            <person name="Daum C."/>
            <person name="Floudas D."/>
            <person name="Sun H."/>
            <person name="Yadav J.S."/>
            <person name="Pangilinan J."/>
            <person name="Larsson K.H."/>
            <person name="Matsuura K."/>
            <person name="Barry K."/>
            <person name="Labutti K."/>
            <person name="Kuo R."/>
            <person name="Ohm R.A."/>
            <person name="Bhattacharya S.S."/>
            <person name="Shirouzu T."/>
            <person name="Yoshinaga Y."/>
            <person name="Martin F.M."/>
            <person name="Grigoriev I.V."/>
            <person name="Hibbett D.S."/>
        </authorList>
    </citation>
    <scope>NUCLEOTIDE SEQUENCE [LARGE SCALE GENOMIC DNA]</scope>
    <source>
        <strain evidence="1 2">CBS 109695</strain>
    </source>
</reference>
<sequence>TCVLTPESEEGPYYIHEPLIRNDVRDGMSGVPLTLDIGVMDVTTCTVIENAMVDISAMFVNFSSVQCALSLTHWGGGGMSGSVATDQQTFGRGAYPTDAEGLVEFTTVFPGFYSGRTVHIHTVVLLDYLTNANGTVGVEAGHIQHIGQMFFDEAWTADVMTAAPYNTETITRTTNAEDHVYAVENTAGYNATAQLAKLGNDISDGLLGYITLGINPAASYELNSVSYYTGNSTN</sequence>
<accession>A0A166P0Q1</accession>
<evidence type="ECO:0000313" key="2">
    <source>
        <dbReference type="Proteomes" id="UP000076532"/>
    </source>
</evidence>
<organism evidence="1 2">
    <name type="scientific">Athelia psychrophila</name>
    <dbReference type="NCBI Taxonomy" id="1759441"/>
    <lineage>
        <taxon>Eukaryota</taxon>
        <taxon>Fungi</taxon>
        <taxon>Dikarya</taxon>
        <taxon>Basidiomycota</taxon>
        <taxon>Agaricomycotina</taxon>
        <taxon>Agaricomycetes</taxon>
        <taxon>Agaricomycetidae</taxon>
        <taxon>Atheliales</taxon>
        <taxon>Atheliaceae</taxon>
        <taxon>Athelia</taxon>
    </lineage>
</organism>
<dbReference type="GO" id="GO:0005506">
    <property type="term" value="F:iron ion binding"/>
    <property type="evidence" value="ECO:0007669"/>
    <property type="project" value="InterPro"/>
</dbReference>
<keyword evidence="2" id="KW-1185">Reference proteome</keyword>
<gene>
    <name evidence="1" type="ORF">FIBSPDRAFT_733832</name>
</gene>
<dbReference type="InterPro" id="IPR015889">
    <property type="entry name" value="Intradiol_dOase_core"/>
</dbReference>
<dbReference type="Proteomes" id="UP000076532">
    <property type="component" value="Unassembled WGS sequence"/>
</dbReference>
<dbReference type="OrthoDB" id="121380at2759"/>
<feature type="non-terminal residue" evidence="1">
    <location>
        <position position="1"/>
    </location>
</feature>